<name>A0A1R3K918_9ROSI</name>
<sequence>MANRNCALRMALVAIFFQLNLVAEPFGNVRKLIQEASCGLQLSDIQCAVTPAEIDDSKCCNPIASSRVSDQHCCKGVCGRCCFSNDSPCDLDAILLMQDPPQQLASKSQDDQCGPSAPAGFSFLLNPFLFFLCVD</sequence>
<feature type="signal peptide" evidence="1">
    <location>
        <begin position="1"/>
        <end position="23"/>
    </location>
</feature>
<gene>
    <name evidence="2" type="ORF">COLO4_10318</name>
</gene>
<dbReference type="AlphaFoldDB" id="A0A1R3K918"/>
<keyword evidence="3" id="KW-1185">Reference proteome</keyword>
<comment type="caution">
    <text evidence="2">The sequence shown here is derived from an EMBL/GenBank/DDBJ whole genome shotgun (WGS) entry which is preliminary data.</text>
</comment>
<dbReference type="EMBL" id="AWUE01014468">
    <property type="protein sequence ID" value="OMP03597.1"/>
    <property type="molecule type" value="Genomic_DNA"/>
</dbReference>
<keyword evidence="1" id="KW-0732">Signal</keyword>
<accession>A0A1R3K918</accession>
<evidence type="ECO:0000313" key="2">
    <source>
        <dbReference type="EMBL" id="OMP03597.1"/>
    </source>
</evidence>
<organism evidence="2 3">
    <name type="scientific">Corchorus olitorius</name>
    <dbReference type="NCBI Taxonomy" id="93759"/>
    <lineage>
        <taxon>Eukaryota</taxon>
        <taxon>Viridiplantae</taxon>
        <taxon>Streptophyta</taxon>
        <taxon>Embryophyta</taxon>
        <taxon>Tracheophyta</taxon>
        <taxon>Spermatophyta</taxon>
        <taxon>Magnoliopsida</taxon>
        <taxon>eudicotyledons</taxon>
        <taxon>Gunneridae</taxon>
        <taxon>Pentapetalae</taxon>
        <taxon>rosids</taxon>
        <taxon>malvids</taxon>
        <taxon>Malvales</taxon>
        <taxon>Malvaceae</taxon>
        <taxon>Grewioideae</taxon>
        <taxon>Apeibeae</taxon>
        <taxon>Corchorus</taxon>
    </lineage>
</organism>
<dbReference type="Proteomes" id="UP000187203">
    <property type="component" value="Unassembled WGS sequence"/>
</dbReference>
<proteinExistence type="predicted"/>
<reference evidence="3" key="1">
    <citation type="submission" date="2013-09" db="EMBL/GenBank/DDBJ databases">
        <title>Corchorus olitorius genome sequencing.</title>
        <authorList>
            <person name="Alam M."/>
            <person name="Haque M.S."/>
            <person name="Islam M.S."/>
            <person name="Emdad E.M."/>
            <person name="Islam M.M."/>
            <person name="Ahmed B."/>
            <person name="Halim A."/>
            <person name="Hossen Q.M.M."/>
            <person name="Hossain M.Z."/>
            <person name="Ahmed R."/>
            <person name="Khan M.M."/>
            <person name="Islam R."/>
            <person name="Rashid M.M."/>
            <person name="Khan S.A."/>
            <person name="Rahman M.S."/>
            <person name="Alam M."/>
            <person name="Yahiya A.S."/>
            <person name="Khan M.S."/>
            <person name="Azam M.S."/>
            <person name="Haque T."/>
            <person name="Lashkar M.Z.H."/>
            <person name="Akhand A.I."/>
            <person name="Morshed G."/>
            <person name="Roy S."/>
            <person name="Uddin K.S."/>
            <person name="Rabeya T."/>
            <person name="Hossain A.S."/>
            <person name="Chowdhury A."/>
            <person name="Snigdha A.R."/>
            <person name="Mortoza M.S."/>
            <person name="Matin S.A."/>
            <person name="Hoque S.M.E."/>
            <person name="Islam M.K."/>
            <person name="Roy D.K."/>
            <person name="Haider R."/>
            <person name="Moosa M.M."/>
            <person name="Elias S.M."/>
            <person name="Hasan A.M."/>
            <person name="Jahan S."/>
            <person name="Shafiuddin M."/>
            <person name="Mahmood N."/>
            <person name="Shommy N.S."/>
        </authorList>
    </citation>
    <scope>NUCLEOTIDE SEQUENCE [LARGE SCALE GENOMIC DNA]</scope>
    <source>
        <strain evidence="3">cv. O-4</strain>
    </source>
</reference>
<evidence type="ECO:0000256" key="1">
    <source>
        <dbReference type="SAM" id="SignalP"/>
    </source>
</evidence>
<evidence type="ECO:0000313" key="3">
    <source>
        <dbReference type="Proteomes" id="UP000187203"/>
    </source>
</evidence>
<protein>
    <submittedName>
        <fullName evidence="2">Sucrase/ferredoxin-like protein</fullName>
    </submittedName>
</protein>
<feature type="chain" id="PRO_5012164375" evidence="1">
    <location>
        <begin position="24"/>
        <end position="135"/>
    </location>
</feature>